<evidence type="ECO:0000256" key="1">
    <source>
        <dbReference type="ARBA" id="ARBA00004123"/>
    </source>
</evidence>
<dbReference type="GO" id="GO:0006357">
    <property type="term" value="P:regulation of transcription by RNA polymerase II"/>
    <property type="evidence" value="ECO:0007669"/>
    <property type="project" value="InterPro"/>
</dbReference>
<organism evidence="10 11">
    <name type="scientific">Boletus reticuloceps</name>
    <dbReference type="NCBI Taxonomy" id="495285"/>
    <lineage>
        <taxon>Eukaryota</taxon>
        <taxon>Fungi</taxon>
        <taxon>Dikarya</taxon>
        <taxon>Basidiomycota</taxon>
        <taxon>Agaricomycotina</taxon>
        <taxon>Agaricomycetes</taxon>
        <taxon>Agaricomycetidae</taxon>
        <taxon>Boletales</taxon>
        <taxon>Boletineae</taxon>
        <taxon>Boletaceae</taxon>
        <taxon>Boletoideae</taxon>
        <taxon>Boletus</taxon>
    </lineage>
</organism>
<dbReference type="AlphaFoldDB" id="A0A8I2Z1V0"/>
<keyword evidence="7 9" id="KW-0539">Nucleus</keyword>
<keyword evidence="5 9" id="KW-0010">Activator</keyword>
<evidence type="ECO:0000256" key="5">
    <source>
        <dbReference type="ARBA" id="ARBA00023159"/>
    </source>
</evidence>
<evidence type="ECO:0000256" key="4">
    <source>
        <dbReference type="ARBA" id="ARBA00023015"/>
    </source>
</evidence>
<evidence type="ECO:0000313" key="11">
    <source>
        <dbReference type="Proteomes" id="UP000683000"/>
    </source>
</evidence>
<keyword evidence="6 9" id="KW-0804">Transcription</keyword>
<dbReference type="EMBL" id="JAGFBS010000002">
    <property type="protein sequence ID" value="KAG6381238.1"/>
    <property type="molecule type" value="Genomic_DNA"/>
</dbReference>
<accession>A0A8I2Z1V0</accession>
<evidence type="ECO:0000256" key="6">
    <source>
        <dbReference type="ARBA" id="ARBA00023163"/>
    </source>
</evidence>
<evidence type="ECO:0000313" key="10">
    <source>
        <dbReference type="EMBL" id="KAG6381238.1"/>
    </source>
</evidence>
<evidence type="ECO:0000256" key="3">
    <source>
        <dbReference type="ARBA" id="ARBA00020628"/>
    </source>
</evidence>
<proteinExistence type="inferred from homology"/>
<dbReference type="InterPro" id="IPR014801">
    <property type="entry name" value="Mediator_Med5_fun"/>
</dbReference>
<evidence type="ECO:0000256" key="2">
    <source>
        <dbReference type="ARBA" id="ARBA00008782"/>
    </source>
</evidence>
<comment type="subunit">
    <text evidence="9">Component of the Mediator complex.</text>
</comment>
<keyword evidence="4 9" id="KW-0805">Transcription regulation</keyword>
<dbReference type="GO" id="GO:0016592">
    <property type="term" value="C:mediator complex"/>
    <property type="evidence" value="ECO:0007669"/>
    <property type="project" value="InterPro"/>
</dbReference>
<evidence type="ECO:0000256" key="8">
    <source>
        <dbReference type="ARBA" id="ARBA00031256"/>
    </source>
</evidence>
<comment type="caution">
    <text evidence="10">The sequence shown here is derived from an EMBL/GenBank/DDBJ whole genome shotgun (WGS) entry which is preliminary data.</text>
</comment>
<dbReference type="Proteomes" id="UP000683000">
    <property type="component" value="Unassembled WGS sequence"/>
</dbReference>
<gene>
    <name evidence="9" type="primary">MED5</name>
    <name evidence="10" type="ORF">JVT61DRAFT_5642</name>
</gene>
<name>A0A8I2Z1V0_9AGAM</name>
<keyword evidence="11" id="KW-1185">Reference proteome</keyword>
<sequence length="603" mass="66699">MLSPSSQLPRLLHSFEKELEGHGTVEADWRAAMHAAVSAVLQRSDLLSRCDHVQAQSRTRESSEEETTSPGSFIRDFIQQLYAIGLIDQAFAVNADPTLANDSGTRLQAEAFEHNCTLEVYLESRLTMELSEEDTRTLLHRIRLDPGSHYFFAQVVRKRFTSHSKSGDLEVLSHLTKMLYAHDFALDILSLHLKITDLVFEALGLLHEYDCETIGDPQTAVSHLGDVVLFIQMVLTKFRSISAPSLRRGSKVLRTDILRSSRAYHPDDLPPDVKLVFTGWFKAIFDKSSEGIDDTILRSTKPQTLLQMSPTLFSQACLARQDGRIDNDDLHNGISYFLGPLLNWTLVGVVHGMLFEVQQRGFGAPVQLEVLQISGKRTQVAISSLHYDIGAIRSIAFQTLAVKKDANGQPMEDSAAAPPDAFLDFPRREIRDAFALARQHKAPRIDVGRCLTITTPTKFLLLLWTELCGAASLGETETCCRIMTFVLIVPRAGVPPLLPLFMYNVLPQLIAAVDQQGGDTSVNTELLATIIAGALSGALHLERALQTICNEHTTALGQPSAVLARKLAADLRARKTTSRTSRTILERLSTSSPFAANFPAFMT</sequence>
<comment type="function">
    <text evidence="9">Component of the Mediator complex, a coactivator involved in the regulated transcription of nearly all RNA polymerase II-dependent genes. Mediator functions as a bridge to convey information from gene-specific regulatory proteins to the basal RNA polymerase II transcription machinery. Mediator is recruited to promoters by direct interactions with regulatory proteins and serves as a scaffold for the assembly of a functional preinitiation complex with RNA polymerase II and the general transcription factors.</text>
</comment>
<dbReference type="Pfam" id="PF08689">
    <property type="entry name" value="Med5"/>
    <property type="match status" value="1"/>
</dbReference>
<protein>
    <recommendedName>
        <fullName evidence="3 9">Mediator of RNA polymerase II transcription subunit 5</fullName>
    </recommendedName>
    <alternativeName>
        <fullName evidence="8 9">Mediator complex subunit 5</fullName>
    </alternativeName>
</protein>
<comment type="subcellular location">
    <subcellularLocation>
        <location evidence="1 9">Nucleus</location>
    </subcellularLocation>
</comment>
<reference evidence="10" key="1">
    <citation type="submission" date="2021-03" db="EMBL/GenBank/DDBJ databases">
        <title>Evolutionary innovations through gain and loss of genes in the ectomycorrhizal Boletales.</title>
        <authorList>
            <person name="Wu G."/>
            <person name="Miyauchi S."/>
            <person name="Morin E."/>
            <person name="Yang Z.-L."/>
            <person name="Xu J."/>
            <person name="Martin F.M."/>
        </authorList>
    </citation>
    <scope>NUCLEOTIDE SEQUENCE</scope>
    <source>
        <strain evidence="10">BR01</strain>
    </source>
</reference>
<dbReference type="PANTHER" id="PTHR35784">
    <property type="entry name" value="MEDIATOR OF RNA POLYMERASE II TRANSCRIPTION SUBUNIT 5"/>
    <property type="match status" value="1"/>
</dbReference>
<dbReference type="PANTHER" id="PTHR35784:SF1">
    <property type="entry name" value="MEDIATOR OF RNA POLYMERASE II TRANSCRIPTION SUBUNIT 5"/>
    <property type="match status" value="1"/>
</dbReference>
<dbReference type="OrthoDB" id="5549158at2759"/>
<evidence type="ECO:0000256" key="7">
    <source>
        <dbReference type="ARBA" id="ARBA00023242"/>
    </source>
</evidence>
<comment type="similarity">
    <text evidence="2 9">Belongs to the Mediator complex subunit 5 family.</text>
</comment>
<dbReference type="GO" id="GO:0003712">
    <property type="term" value="F:transcription coregulator activity"/>
    <property type="evidence" value="ECO:0007669"/>
    <property type="project" value="InterPro"/>
</dbReference>
<evidence type="ECO:0000256" key="9">
    <source>
        <dbReference type="RuleBase" id="RU364142"/>
    </source>
</evidence>